<proteinExistence type="predicted"/>
<reference evidence="1 2" key="1">
    <citation type="submission" date="2023-10" db="EMBL/GenBank/DDBJ databases">
        <title>Noviherbaspirillum sp. CPCC 100848 genome assembly.</title>
        <authorList>
            <person name="Li X.Y."/>
            <person name="Fang X.M."/>
        </authorList>
    </citation>
    <scope>NUCLEOTIDE SEQUENCE [LARGE SCALE GENOMIC DNA]</scope>
    <source>
        <strain evidence="1 2">CPCC 100848</strain>
    </source>
</reference>
<dbReference type="EMBL" id="JAWIIV010000002">
    <property type="protein sequence ID" value="MEC4718253.1"/>
    <property type="molecule type" value="Genomic_DNA"/>
</dbReference>
<organism evidence="1 2">
    <name type="scientific">Noviherbaspirillum album</name>
    <dbReference type="NCBI Taxonomy" id="3080276"/>
    <lineage>
        <taxon>Bacteria</taxon>
        <taxon>Pseudomonadati</taxon>
        <taxon>Pseudomonadota</taxon>
        <taxon>Betaproteobacteria</taxon>
        <taxon>Burkholderiales</taxon>
        <taxon>Oxalobacteraceae</taxon>
        <taxon>Noviherbaspirillum</taxon>
    </lineage>
</organism>
<keyword evidence="2" id="KW-1185">Reference proteome</keyword>
<evidence type="ECO:0000313" key="1">
    <source>
        <dbReference type="EMBL" id="MEC4718253.1"/>
    </source>
</evidence>
<dbReference type="RefSeq" id="WP_326505004.1">
    <property type="nucleotide sequence ID" value="NZ_JAWIIV010000002.1"/>
</dbReference>
<name>A0ABU6J3P5_9BURK</name>
<accession>A0ABU6J3P5</accession>
<evidence type="ECO:0000313" key="2">
    <source>
        <dbReference type="Proteomes" id="UP001352263"/>
    </source>
</evidence>
<protein>
    <submittedName>
        <fullName evidence="1">Uncharacterized protein</fullName>
    </submittedName>
</protein>
<sequence>MTSTYRDMTGVLALECITPVIKALFGSYSLDDTYPGIGKGKVFVACIAESSDVTWSSMLDRLRDLAAQRQVTLGEGEEEGVEEYLYALAAHFGAGRDGFLNAVIENIDLAGNADLEVLFDLAIGFDDGHGLKSNATEAAWHCDRPRLGEFGGYGEFCGRHAFVGLSSSDAVILGGALDSALEAGDIDQAAKCILDKVEIFLSGIADAGAQDAVRKTLCDQLMAGADLF</sequence>
<comment type="caution">
    <text evidence="1">The sequence shown here is derived from an EMBL/GenBank/DDBJ whole genome shotgun (WGS) entry which is preliminary data.</text>
</comment>
<gene>
    <name evidence="1" type="ORF">RY831_03775</name>
</gene>
<dbReference type="Proteomes" id="UP001352263">
    <property type="component" value="Unassembled WGS sequence"/>
</dbReference>